<evidence type="ECO:0000313" key="3">
    <source>
        <dbReference type="Proteomes" id="UP000235658"/>
    </source>
</evidence>
<dbReference type="Gene3D" id="2.60.120.860">
    <property type="match status" value="1"/>
</dbReference>
<evidence type="ECO:0000259" key="1">
    <source>
        <dbReference type="Pfam" id="PF22768"/>
    </source>
</evidence>
<dbReference type="Gene3D" id="2.40.30.200">
    <property type="match status" value="1"/>
</dbReference>
<name>A0A2N6UID4_9FIRM</name>
<dbReference type="Pfam" id="PF22768">
    <property type="entry name" value="SPP1_Dit"/>
    <property type="match status" value="1"/>
</dbReference>
<sequence length="547" mass="62116">MYEVIVDGESLKDLIFITDVERTMGPFVKNRIVTIHAYILHDILATVDVLNKLLTGEMQEFIFTDQPDRYWKGKVKEDIKVSSSYERTKIDIDIEIPDGVSHAVDPKELSFSGRTSLILENNGSDYAYPTFDFKLKEDTYMVSAVSKDKVFQFGEPLEASPMKQVRIQKEGLVDGYETRRSWVEIDSRFNKLNPTNYDASKIHTRWHSAGDLVQRNKSMPAPSNGKIKVGKWATHWQTGERIDNWVKGRSFPVAQTKTVRQSKSSKAYLLKNNGVYIGWLLEQDIDGPTSKGFACNNGNSHDMLATFASGQSGWHGPCKSYPINLDCTDFELEAYLNYFVGPANQFGAMYIGVYAGDTPIMAASFSTHYTNRVTSIYYDVYDGCYGKINSGLASNFWGKITMKKHGEKFSFSTFNDMSKKSYTKDYNLTNKELKPSHILVWAGKYGSNPQLSELSFVRLKFTGLDGKLWTDKDVTNVPDPRYKFRAGDVVRLEMETNKAYVNGIETLSPISYGSDTVRLKPGENEIMFDISSDVVPDIDVFYRERFK</sequence>
<protein>
    <submittedName>
        <fullName evidence="2">Phage tail protein</fullName>
    </submittedName>
</protein>
<feature type="domain" description="Siphovirus-type tail component C-terminal" evidence="1">
    <location>
        <begin position="481"/>
        <end position="546"/>
    </location>
</feature>
<organism evidence="2 3">
    <name type="scientific">Anaerococcus hydrogenalis</name>
    <dbReference type="NCBI Taxonomy" id="33029"/>
    <lineage>
        <taxon>Bacteria</taxon>
        <taxon>Bacillati</taxon>
        <taxon>Bacillota</taxon>
        <taxon>Tissierellia</taxon>
        <taxon>Tissierellales</taxon>
        <taxon>Peptoniphilaceae</taxon>
        <taxon>Anaerococcus</taxon>
    </lineage>
</organism>
<dbReference type="InterPro" id="IPR006520">
    <property type="entry name" value="Dit_BPSPP_N"/>
</dbReference>
<dbReference type="Proteomes" id="UP000235658">
    <property type="component" value="Unassembled WGS sequence"/>
</dbReference>
<dbReference type="InterPro" id="IPR054738">
    <property type="entry name" value="Siphovirus-type_tail_C"/>
</dbReference>
<reference evidence="2 3" key="1">
    <citation type="submission" date="2017-09" db="EMBL/GenBank/DDBJ databases">
        <title>Bacterial strain isolated from the female urinary microbiota.</title>
        <authorList>
            <person name="Thomas-White K."/>
            <person name="Kumar N."/>
            <person name="Forster S."/>
            <person name="Putonti C."/>
            <person name="Lawley T."/>
            <person name="Wolfe A.J."/>
        </authorList>
    </citation>
    <scope>NUCLEOTIDE SEQUENCE [LARGE SCALE GENOMIC DNA]</scope>
    <source>
        <strain evidence="2 3">UMB0204</strain>
    </source>
</reference>
<comment type="caution">
    <text evidence="2">The sequence shown here is derived from an EMBL/GenBank/DDBJ whole genome shotgun (WGS) entry which is preliminary data.</text>
</comment>
<proteinExistence type="predicted"/>
<dbReference type="AlphaFoldDB" id="A0A2N6UID4"/>
<dbReference type="RefSeq" id="WP_102197963.1">
    <property type="nucleotide sequence ID" value="NZ_PNHP01000003.1"/>
</dbReference>
<dbReference type="EMBL" id="PNHP01000003">
    <property type="protein sequence ID" value="PMC81352.1"/>
    <property type="molecule type" value="Genomic_DNA"/>
</dbReference>
<evidence type="ECO:0000313" key="2">
    <source>
        <dbReference type="EMBL" id="PMC81352.1"/>
    </source>
</evidence>
<dbReference type="GeneID" id="84578499"/>
<dbReference type="NCBIfam" id="TIGR01633">
    <property type="entry name" value="phi3626_gp14_N"/>
    <property type="match status" value="1"/>
</dbReference>
<accession>A0A2N6UID4</accession>
<gene>
    <name evidence="2" type="ORF">CJ192_04810</name>
</gene>